<proteinExistence type="predicted"/>
<sequence>MCIKPRLRLWRFHRDFAHPPTPCILKSSDGTHFFFPLDDLAAVSPFFQTIATLPTPPGDNVIPLYSAQSDALALALQLVRWAVHPHRAAPAPSLRWPSRHLLHDLSVIIDVYDLDIVADTLLAVTRPDDPLASPRVCYERVVWAATVGVKDLHTVARATALHRVEDQDKWVLDALSKLPDALHHIDSWRGALESVVQGCVAELRTVATQLACSPCFFNHGDRLFYRWGWHRRRYPGCDRAKSAGHWSREEIDDWFSRLADRLRADITARPPSPRVAGDTFSASLVISLDKFYRDVEELVPEVHLPRWQIDRTARQSWVKTYPPA</sequence>
<reference evidence="1 2" key="1">
    <citation type="submission" date="2023-08" db="EMBL/GenBank/DDBJ databases">
        <title>Annotated Genome Sequence of Vanrija albida AlHP1.</title>
        <authorList>
            <person name="Herzog R."/>
        </authorList>
    </citation>
    <scope>NUCLEOTIDE SEQUENCE [LARGE SCALE GENOMIC DNA]</scope>
    <source>
        <strain evidence="1 2">AlHP1</strain>
    </source>
</reference>
<dbReference type="EMBL" id="JBBXJM010000005">
    <property type="protein sequence ID" value="KAL1407236.1"/>
    <property type="molecule type" value="Genomic_DNA"/>
</dbReference>
<evidence type="ECO:0008006" key="3">
    <source>
        <dbReference type="Google" id="ProtNLM"/>
    </source>
</evidence>
<evidence type="ECO:0000313" key="1">
    <source>
        <dbReference type="EMBL" id="KAL1407236.1"/>
    </source>
</evidence>
<organism evidence="1 2">
    <name type="scientific">Vanrija albida</name>
    <dbReference type="NCBI Taxonomy" id="181172"/>
    <lineage>
        <taxon>Eukaryota</taxon>
        <taxon>Fungi</taxon>
        <taxon>Dikarya</taxon>
        <taxon>Basidiomycota</taxon>
        <taxon>Agaricomycotina</taxon>
        <taxon>Tremellomycetes</taxon>
        <taxon>Trichosporonales</taxon>
        <taxon>Trichosporonaceae</taxon>
        <taxon>Vanrija</taxon>
    </lineage>
</organism>
<dbReference type="GeneID" id="95987696"/>
<protein>
    <recommendedName>
        <fullName evidence="3">BTB domain-containing protein</fullName>
    </recommendedName>
</protein>
<dbReference type="Proteomes" id="UP001565368">
    <property type="component" value="Unassembled WGS sequence"/>
</dbReference>
<comment type="caution">
    <text evidence="1">The sequence shown here is derived from an EMBL/GenBank/DDBJ whole genome shotgun (WGS) entry which is preliminary data.</text>
</comment>
<accession>A0ABR3PY44</accession>
<dbReference type="RefSeq" id="XP_069207180.1">
    <property type="nucleotide sequence ID" value="XM_069355109.1"/>
</dbReference>
<keyword evidence="2" id="KW-1185">Reference proteome</keyword>
<evidence type="ECO:0000313" key="2">
    <source>
        <dbReference type="Proteomes" id="UP001565368"/>
    </source>
</evidence>
<name>A0ABR3PY44_9TREE</name>
<gene>
    <name evidence="1" type="ORF">Q8F55_006653</name>
</gene>